<evidence type="ECO:0000313" key="2">
    <source>
        <dbReference type="EMBL" id="MBO8203387.1"/>
    </source>
</evidence>
<sequence>MGDVFLALSMSLDGYVAGPKDDVELLHRWLFNGEAASRHGHGLSMVEASREVVDDYFDRAGACVVGRRTFELAGRWGGRPPFPMPYFVVSHDVPDELAGPDAPFTFVTDGVESAITRARAAADGKNVSVMGADVPQQAIRAGLLDELLIHLVPVLLGGGKRLFEHLGGEPLELDRREVVATPDGITHLRYRIVR</sequence>
<dbReference type="SUPFAM" id="SSF53597">
    <property type="entry name" value="Dihydrofolate reductase-like"/>
    <property type="match status" value="1"/>
</dbReference>
<name>A0ABS3Y6X6_9ACTN</name>
<feature type="domain" description="Bacterial bifunctional deaminase-reductase C-terminal" evidence="1">
    <location>
        <begin position="4"/>
        <end position="185"/>
    </location>
</feature>
<dbReference type="PANTHER" id="PTHR38011">
    <property type="entry name" value="DIHYDROFOLATE REDUCTASE FAMILY PROTEIN (AFU_ORTHOLOGUE AFUA_8G06820)"/>
    <property type="match status" value="1"/>
</dbReference>
<reference evidence="2 3" key="1">
    <citation type="submission" date="2021-02" db="EMBL/GenBank/DDBJ databases">
        <title>Streptomyces spirodelae sp. nov., isolated from duckweed.</title>
        <authorList>
            <person name="Saimee Y."/>
            <person name="Duangmal K."/>
        </authorList>
    </citation>
    <scope>NUCLEOTIDE SEQUENCE [LARGE SCALE GENOMIC DNA]</scope>
    <source>
        <strain evidence="2 3">DSM 42105</strain>
    </source>
</reference>
<dbReference type="RefSeq" id="WP_209215148.1">
    <property type="nucleotide sequence ID" value="NZ_JAFFZM010000040.1"/>
</dbReference>
<dbReference type="Proteomes" id="UP000721954">
    <property type="component" value="Unassembled WGS sequence"/>
</dbReference>
<dbReference type="Gene3D" id="3.40.430.10">
    <property type="entry name" value="Dihydrofolate Reductase, subunit A"/>
    <property type="match status" value="1"/>
</dbReference>
<keyword evidence="3" id="KW-1185">Reference proteome</keyword>
<protein>
    <submittedName>
        <fullName evidence="2">Dihydrofolate reductase family protein</fullName>
    </submittedName>
</protein>
<dbReference type="InterPro" id="IPR002734">
    <property type="entry name" value="RibDG_C"/>
</dbReference>
<dbReference type="EMBL" id="JAFFZM010000040">
    <property type="protein sequence ID" value="MBO8203387.1"/>
    <property type="molecule type" value="Genomic_DNA"/>
</dbReference>
<dbReference type="InterPro" id="IPR024072">
    <property type="entry name" value="DHFR-like_dom_sf"/>
</dbReference>
<dbReference type="InterPro" id="IPR050765">
    <property type="entry name" value="Riboflavin_Biosynth_HTPR"/>
</dbReference>
<organism evidence="2 3">
    <name type="scientific">Streptomyces smyrnaeus</name>
    <dbReference type="NCBI Taxonomy" id="1387713"/>
    <lineage>
        <taxon>Bacteria</taxon>
        <taxon>Bacillati</taxon>
        <taxon>Actinomycetota</taxon>
        <taxon>Actinomycetes</taxon>
        <taxon>Kitasatosporales</taxon>
        <taxon>Streptomycetaceae</taxon>
        <taxon>Streptomyces</taxon>
    </lineage>
</organism>
<comment type="caution">
    <text evidence="2">The sequence shown here is derived from an EMBL/GenBank/DDBJ whole genome shotgun (WGS) entry which is preliminary data.</text>
</comment>
<dbReference type="Pfam" id="PF01872">
    <property type="entry name" value="RibD_C"/>
    <property type="match status" value="1"/>
</dbReference>
<accession>A0ABS3Y6X6</accession>
<evidence type="ECO:0000313" key="3">
    <source>
        <dbReference type="Proteomes" id="UP000721954"/>
    </source>
</evidence>
<dbReference type="GeneID" id="96263766"/>
<gene>
    <name evidence="2" type="ORF">JW613_34660</name>
</gene>
<proteinExistence type="predicted"/>
<evidence type="ECO:0000259" key="1">
    <source>
        <dbReference type="Pfam" id="PF01872"/>
    </source>
</evidence>
<dbReference type="PANTHER" id="PTHR38011:SF12">
    <property type="entry name" value="BIFUNCTIONAL DEAMINASE-REDUCTASE DOMAIN PROTEIN"/>
    <property type="match status" value="1"/>
</dbReference>